<dbReference type="PANTHER" id="PTHR38382">
    <property type="entry name" value="RNA-BINDING PROTEIN"/>
    <property type="match status" value="1"/>
</dbReference>
<name>A0AAD4JIP5_PERFH</name>
<comment type="caution">
    <text evidence="2">The sequence shown here is derived from an EMBL/GenBank/DDBJ whole genome shotgun (WGS) entry which is preliminary data.</text>
</comment>
<dbReference type="AlphaFoldDB" id="A0AAD4JIP5"/>
<sequence>MNSNKTPLRPVGNRSIASTFLFRASNRADDCKRNAGIKAPSEKGSRISLSDFLNRKLHRSSVLPASVEGKEISSPSRGVKGESGKNEGIEVKTKSSIDGAFDINIFKNIKKGSDNKFGGASSPNEVEIIDVDDLEQTRKRKCLFEDHDDKPTSRKQLVVLGDDTKPIRSSRRKKFLNEEQRPHFNHYENGGGWWTENMAGVDNEEVGCTEAWEGVGCTTLGGIEWH</sequence>
<dbReference type="PANTHER" id="PTHR38382:SF1">
    <property type="entry name" value="RNA-BINDING PROTEIN"/>
    <property type="match status" value="1"/>
</dbReference>
<proteinExistence type="predicted"/>
<organism evidence="2 3">
    <name type="scientific">Perilla frutescens var. hirtella</name>
    <name type="common">Perilla citriodora</name>
    <name type="synonym">Perilla setoyensis</name>
    <dbReference type="NCBI Taxonomy" id="608512"/>
    <lineage>
        <taxon>Eukaryota</taxon>
        <taxon>Viridiplantae</taxon>
        <taxon>Streptophyta</taxon>
        <taxon>Embryophyta</taxon>
        <taxon>Tracheophyta</taxon>
        <taxon>Spermatophyta</taxon>
        <taxon>Magnoliopsida</taxon>
        <taxon>eudicotyledons</taxon>
        <taxon>Gunneridae</taxon>
        <taxon>Pentapetalae</taxon>
        <taxon>asterids</taxon>
        <taxon>lamiids</taxon>
        <taxon>Lamiales</taxon>
        <taxon>Lamiaceae</taxon>
        <taxon>Nepetoideae</taxon>
        <taxon>Elsholtzieae</taxon>
        <taxon>Perilla</taxon>
    </lineage>
</organism>
<evidence type="ECO:0000256" key="1">
    <source>
        <dbReference type="SAM" id="MobiDB-lite"/>
    </source>
</evidence>
<protein>
    <submittedName>
        <fullName evidence="2">Uncharacterized protein</fullName>
    </submittedName>
</protein>
<feature type="region of interest" description="Disordered" evidence="1">
    <location>
        <begin position="64"/>
        <end position="91"/>
    </location>
</feature>
<dbReference type="Proteomes" id="UP001190926">
    <property type="component" value="Unassembled WGS sequence"/>
</dbReference>
<dbReference type="EMBL" id="SDAM02000045">
    <property type="protein sequence ID" value="KAH6834584.1"/>
    <property type="molecule type" value="Genomic_DNA"/>
</dbReference>
<evidence type="ECO:0000313" key="3">
    <source>
        <dbReference type="Proteomes" id="UP001190926"/>
    </source>
</evidence>
<accession>A0AAD4JIP5</accession>
<reference evidence="2 3" key="1">
    <citation type="journal article" date="2021" name="Nat. Commun.">
        <title>Incipient diploidization of the medicinal plant Perilla within 10,000 years.</title>
        <authorList>
            <person name="Zhang Y."/>
            <person name="Shen Q."/>
            <person name="Leng L."/>
            <person name="Zhang D."/>
            <person name="Chen S."/>
            <person name="Shi Y."/>
            <person name="Ning Z."/>
            <person name="Chen S."/>
        </authorList>
    </citation>
    <scope>NUCLEOTIDE SEQUENCE [LARGE SCALE GENOMIC DNA]</scope>
    <source>
        <strain evidence="3">cv. PC099</strain>
    </source>
</reference>
<evidence type="ECO:0000313" key="2">
    <source>
        <dbReference type="EMBL" id="KAH6834584.1"/>
    </source>
</evidence>
<gene>
    <name evidence="2" type="ORF">C2S53_006107</name>
</gene>
<feature type="compositionally biased region" description="Basic and acidic residues" evidence="1">
    <location>
        <begin position="79"/>
        <end position="91"/>
    </location>
</feature>
<keyword evidence="3" id="KW-1185">Reference proteome</keyword>